<evidence type="ECO:0000256" key="1">
    <source>
        <dbReference type="SAM" id="MobiDB-lite"/>
    </source>
</evidence>
<feature type="region of interest" description="Disordered" evidence="1">
    <location>
        <begin position="61"/>
        <end position="94"/>
    </location>
</feature>
<protein>
    <submittedName>
        <fullName evidence="2">Uncharacterized protein</fullName>
    </submittedName>
</protein>
<feature type="compositionally biased region" description="Acidic residues" evidence="1">
    <location>
        <begin position="61"/>
        <end position="77"/>
    </location>
</feature>
<reference evidence="2" key="1">
    <citation type="submission" date="2019-08" db="EMBL/GenBank/DDBJ databases">
        <title>The improved chromosome-level genome for the pearl oyster Pinctada fucata martensii using PacBio sequencing and Hi-C.</title>
        <authorList>
            <person name="Zheng Z."/>
        </authorList>
    </citation>
    <scope>NUCLEOTIDE SEQUENCE</scope>
    <source>
        <strain evidence="2">ZZ-2019</strain>
        <tissue evidence="2">Adductor muscle</tissue>
    </source>
</reference>
<feature type="compositionally biased region" description="Low complexity" evidence="1">
    <location>
        <begin position="219"/>
        <end position="244"/>
    </location>
</feature>
<keyword evidence="3" id="KW-1185">Reference proteome</keyword>
<feature type="compositionally biased region" description="Polar residues" evidence="1">
    <location>
        <begin position="183"/>
        <end position="215"/>
    </location>
</feature>
<evidence type="ECO:0000313" key="3">
    <source>
        <dbReference type="Proteomes" id="UP001186944"/>
    </source>
</evidence>
<feature type="region of interest" description="Disordered" evidence="1">
    <location>
        <begin position="305"/>
        <end position="338"/>
    </location>
</feature>
<feature type="compositionally biased region" description="Polar residues" evidence="1">
    <location>
        <begin position="308"/>
        <end position="338"/>
    </location>
</feature>
<feature type="region of interest" description="Disordered" evidence="1">
    <location>
        <begin position="178"/>
        <end position="244"/>
    </location>
</feature>
<feature type="compositionally biased region" description="Pro residues" evidence="1">
    <location>
        <begin position="412"/>
        <end position="422"/>
    </location>
</feature>
<evidence type="ECO:0000313" key="2">
    <source>
        <dbReference type="EMBL" id="KAK3107675.1"/>
    </source>
</evidence>
<dbReference type="EMBL" id="VSWD01000002">
    <property type="protein sequence ID" value="KAK3107675.1"/>
    <property type="molecule type" value="Genomic_DNA"/>
</dbReference>
<dbReference type="Proteomes" id="UP001186944">
    <property type="component" value="Unassembled WGS sequence"/>
</dbReference>
<name>A0AA88YL05_PINIB</name>
<sequence>MIVFDFLPIARIKEKVVKGVSKRVKEDPDDTFVSCESSSEVSRERIFVSAERVGVLSAEIDDDDDDDVDDDDDTDDIIDVRGRGKSSQAASRAERRKNALSMIAQLRLLRKLKSRVAKNLSWRSFLRLIKSLKQKSSFHLLLKSLTKKKSISSKPVQSKSKLPSLKLLSKINNNKTKTISLNVNPSPKINYTSSNPTSKRPNKSTISSIPPQSLQPKLASSITKPQTSSSSKSSSASSGIQSGPQLKKSIKITVGTSTTVCTSEASIANYVSTTTAATTTNASVAAATTTTTRIPNYLVTRKSENKVSTRLSSKTVQSTNGTMASSQTKTSFSSKGHLSNFPTDTSFNTKQASSLNRVSLISNPPKITQSRQSKQAQIWIPNVNSKTQARQSSIKNSISNDNEETYSIHIPMPSPPPTPTTPKPTGTSKPIQTVYIQDASFTKSNINPATANLGLRQSTELKKSIEPSFPKLISQGIPIMNVFSDNDKANTVPSIGNSKSVTLKSKDRPSLTNTQDSNYVINSLSTNRHMSKSLDEESMVSLISNSNNKNTNSAVVIPKATQWTFPVVRNSQTVSISSPKLLASPTSPGAAIIPSVLEDTKSSSSSKPMNKTTLVKKEVTLRKDTKVITKALDEKEKPRKELRAMTKRELGKISSMGPLTTKTFQYRQKLRLT</sequence>
<feature type="region of interest" description="Disordered" evidence="1">
    <location>
        <begin position="405"/>
        <end position="427"/>
    </location>
</feature>
<comment type="caution">
    <text evidence="2">The sequence shown here is derived from an EMBL/GenBank/DDBJ whole genome shotgun (WGS) entry which is preliminary data.</text>
</comment>
<proteinExistence type="predicted"/>
<dbReference type="AlphaFoldDB" id="A0AA88YL05"/>
<gene>
    <name evidence="2" type="ORF">FSP39_019667</name>
</gene>
<feature type="region of interest" description="Disordered" evidence="1">
    <location>
        <begin position="495"/>
        <end position="515"/>
    </location>
</feature>
<accession>A0AA88YL05</accession>
<organism evidence="2 3">
    <name type="scientific">Pinctada imbricata</name>
    <name type="common">Atlantic pearl-oyster</name>
    <name type="synonym">Pinctada martensii</name>
    <dbReference type="NCBI Taxonomy" id="66713"/>
    <lineage>
        <taxon>Eukaryota</taxon>
        <taxon>Metazoa</taxon>
        <taxon>Spiralia</taxon>
        <taxon>Lophotrochozoa</taxon>
        <taxon>Mollusca</taxon>
        <taxon>Bivalvia</taxon>
        <taxon>Autobranchia</taxon>
        <taxon>Pteriomorphia</taxon>
        <taxon>Pterioida</taxon>
        <taxon>Pterioidea</taxon>
        <taxon>Pteriidae</taxon>
        <taxon>Pinctada</taxon>
    </lineage>
</organism>